<feature type="compositionally biased region" description="Low complexity" evidence="1">
    <location>
        <begin position="12"/>
        <end position="29"/>
    </location>
</feature>
<name>A0A0G4FGV8_9ALVE</name>
<dbReference type="EMBL" id="CDMZ01000360">
    <property type="protein sequence ID" value="CEM12635.1"/>
    <property type="molecule type" value="Genomic_DNA"/>
</dbReference>
<protein>
    <submittedName>
        <fullName evidence="2">Uncharacterized protein</fullName>
    </submittedName>
</protein>
<organism evidence="2">
    <name type="scientific">Chromera velia CCMP2878</name>
    <dbReference type="NCBI Taxonomy" id="1169474"/>
    <lineage>
        <taxon>Eukaryota</taxon>
        <taxon>Sar</taxon>
        <taxon>Alveolata</taxon>
        <taxon>Colpodellida</taxon>
        <taxon>Chromeraceae</taxon>
        <taxon>Chromera</taxon>
    </lineage>
</organism>
<gene>
    <name evidence="2" type="ORF">Cvel_16931</name>
</gene>
<evidence type="ECO:0000313" key="2">
    <source>
        <dbReference type="EMBL" id="CEM12635.1"/>
    </source>
</evidence>
<proteinExistence type="predicted"/>
<accession>A0A0G4FGV8</accession>
<dbReference type="AlphaFoldDB" id="A0A0G4FGV8"/>
<reference evidence="2" key="1">
    <citation type="submission" date="2014-11" db="EMBL/GenBank/DDBJ databases">
        <authorList>
            <person name="Otto D Thomas"/>
            <person name="Naeem Raeece"/>
        </authorList>
    </citation>
    <scope>NUCLEOTIDE SEQUENCE</scope>
</reference>
<dbReference type="PhylomeDB" id="A0A0G4FGV8"/>
<feature type="region of interest" description="Disordered" evidence="1">
    <location>
        <begin position="1"/>
        <end position="33"/>
    </location>
</feature>
<dbReference type="VEuPathDB" id="CryptoDB:Cvel_16931"/>
<sequence>MSDRLDGDATRAGGASVPSVSVQSGGSQQEKARAAAIRNWDLPRISPHVDSMCTLSLFSSDMDEYAVREWKEKKVYDIARSDTTLETELMKEYRLPAFDVERGEWRNAREVAAFSPDVVHSLLSSHIKKSVAQQLNSTVHSATGLSLDVAVFGKGSAGVSPVTVGDQVRFVDRAPGHVQGWEPRGVRFFGGVLSTKVVSVVCNRKGRWVGVRFHPSQVCLHRWVGKEGADCLPHQQQQSHRSDDEETDVPSSDDDDDGFDFDMELPVRRTAVQRWGVPMSMESFNEDADISGGGAKPAAPLNEGDGSGLPVESSERKKGVIARRAGGAWFPTQVIREGKRRIDVAVLQQSPTNRTVEAVLFRGDR</sequence>
<feature type="compositionally biased region" description="Acidic residues" evidence="1">
    <location>
        <begin position="244"/>
        <end position="261"/>
    </location>
</feature>
<evidence type="ECO:0000256" key="1">
    <source>
        <dbReference type="SAM" id="MobiDB-lite"/>
    </source>
</evidence>
<feature type="region of interest" description="Disordered" evidence="1">
    <location>
        <begin position="232"/>
        <end position="261"/>
    </location>
</feature>
<feature type="region of interest" description="Disordered" evidence="1">
    <location>
        <begin position="285"/>
        <end position="317"/>
    </location>
</feature>